<evidence type="ECO:0000259" key="12">
    <source>
        <dbReference type="Pfam" id="PF05609"/>
    </source>
</evidence>
<gene>
    <name evidence="13" type="ORF">HHUSO_G13913</name>
</gene>
<dbReference type="InterPro" id="IPR046753">
    <property type="entry name" value="TOIP1/2_C"/>
</dbReference>
<evidence type="ECO:0000256" key="1">
    <source>
        <dbReference type="ARBA" id="ARBA00004259"/>
    </source>
</evidence>
<comment type="similarity">
    <text evidence="2">Belongs to the TOR1AIP family.</text>
</comment>
<accession>A0ABR0ZHB3</accession>
<evidence type="ECO:0000256" key="7">
    <source>
        <dbReference type="ARBA" id="ARBA00023180"/>
    </source>
</evidence>
<keyword evidence="3" id="KW-0597">Phosphoprotein</keyword>
<evidence type="ECO:0000256" key="2">
    <source>
        <dbReference type="ARBA" id="ARBA00007860"/>
    </source>
</evidence>
<keyword evidence="7" id="KW-0325">Glycoprotein</keyword>
<feature type="transmembrane region" description="Helical" evidence="11">
    <location>
        <begin position="226"/>
        <end position="248"/>
    </location>
</feature>
<dbReference type="PANTHER" id="PTHR18843:SF7">
    <property type="entry name" value="LAMINA-ASSOCIATED POLYPEPTIDE 1B ISOFORM 1-RELATED"/>
    <property type="match status" value="1"/>
</dbReference>
<keyword evidence="8" id="KW-0539">Nucleus</keyword>
<keyword evidence="4 11" id="KW-0812">Transmembrane</keyword>
<evidence type="ECO:0000256" key="6">
    <source>
        <dbReference type="ARBA" id="ARBA00023136"/>
    </source>
</evidence>
<evidence type="ECO:0000313" key="13">
    <source>
        <dbReference type="EMBL" id="KAK6484192.1"/>
    </source>
</evidence>
<comment type="subcellular location">
    <subcellularLocation>
        <location evidence="9">Endomembrane system</location>
        <topology evidence="9">Single-pass membrane protein</topology>
    </subcellularLocation>
    <subcellularLocation>
        <location evidence="1">Nucleus envelope</location>
    </subcellularLocation>
</comment>
<keyword evidence="14" id="KW-1185">Reference proteome</keyword>
<dbReference type="InterPro" id="IPR038599">
    <property type="entry name" value="LAP1C-like_C_sf"/>
</dbReference>
<proteinExistence type="inferred from homology"/>
<dbReference type="Pfam" id="PF05609">
    <property type="entry name" value="LAP1_C"/>
    <property type="match status" value="1"/>
</dbReference>
<feature type="region of interest" description="Disordered" evidence="10">
    <location>
        <begin position="1"/>
        <end position="31"/>
    </location>
</feature>
<protein>
    <submittedName>
        <fullName evidence="13">Torsin-1A-interacting protein 2-like isoform X1</fullName>
    </submittedName>
</protein>
<sequence length="483" mass="53176">MSGPSQGKYCGNVSPRPSIRSYKTANRGASKLDSQIDSELKLANHSGAFSGAECISDTFPTETVKSYSFRCEESNLSPNVNEEAKVESGNLNEWEANSEMVLTRSATQGKPFMDASQGKKKDPVKKDVGEAKASRDSDDVNGNSDSDGAGGDAGSTAVRQDNESHELKNKFKHFQTSNEEERKRGFDQPLKRLQLQPRKNTKPEYNRVPKNIPTSKETVGKGIYRLLNILSVLVLVALLVGGAFLHVYKLKPPATDENPTLQAFQMKLKQLKSRFSSQREELWKRSKILLEKHLLSAQPSEPASMILTSGQSAQKTLHCLASQLAEAYSSALNASAVQMDGSGLSSVDSDQVKLLLDEKLKSSFEGNKRTAVIHRLEELPPGATLIFYKYCDHENAAYKAVALIFTVLLDEEELTPGLNLGAVEEKVRDYIQKKFINSEQPDAFNRMDADKLGGLWSRISHLILPVTAEMGIENQGCDSADSK</sequence>
<feature type="region of interest" description="Disordered" evidence="10">
    <location>
        <begin position="100"/>
        <end position="188"/>
    </location>
</feature>
<evidence type="ECO:0000313" key="14">
    <source>
        <dbReference type="Proteomes" id="UP001369086"/>
    </source>
</evidence>
<name>A0ABR0ZHB3_HUSHU</name>
<reference evidence="13 14" key="1">
    <citation type="submission" date="2021-05" db="EMBL/GenBank/DDBJ databases">
        <authorList>
            <person name="Zahm M."/>
            <person name="Klopp C."/>
            <person name="Cabau C."/>
            <person name="Kuhl H."/>
            <person name="Suciu R."/>
            <person name="Ciorpac M."/>
            <person name="Holostenco D."/>
            <person name="Gessner J."/>
            <person name="Wuertz S."/>
            <person name="Hohne C."/>
            <person name="Stock M."/>
            <person name="Gislard M."/>
            <person name="Lluch J."/>
            <person name="Milhes M."/>
            <person name="Lampietro C."/>
            <person name="Lopez Roques C."/>
            <person name="Donnadieu C."/>
            <person name="Du K."/>
            <person name="Schartl M."/>
            <person name="Guiguen Y."/>
        </authorList>
    </citation>
    <scope>NUCLEOTIDE SEQUENCE [LARGE SCALE GENOMIC DNA]</scope>
    <source>
        <strain evidence="13">Hh-F2</strain>
        <tissue evidence="13">Blood</tissue>
    </source>
</reference>
<feature type="region of interest" description="Disordered" evidence="10">
    <location>
        <begin position="73"/>
        <end position="92"/>
    </location>
</feature>
<evidence type="ECO:0000256" key="8">
    <source>
        <dbReference type="ARBA" id="ARBA00023242"/>
    </source>
</evidence>
<evidence type="ECO:0000256" key="5">
    <source>
        <dbReference type="ARBA" id="ARBA00022989"/>
    </source>
</evidence>
<organism evidence="13 14">
    <name type="scientific">Huso huso</name>
    <name type="common">Beluga</name>
    <name type="synonym">Acipenser huso</name>
    <dbReference type="NCBI Taxonomy" id="61971"/>
    <lineage>
        <taxon>Eukaryota</taxon>
        <taxon>Metazoa</taxon>
        <taxon>Chordata</taxon>
        <taxon>Craniata</taxon>
        <taxon>Vertebrata</taxon>
        <taxon>Euteleostomi</taxon>
        <taxon>Actinopterygii</taxon>
        <taxon>Chondrostei</taxon>
        <taxon>Acipenseriformes</taxon>
        <taxon>Acipenseridae</taxon>
        <taxon>Huso</taxon>
    </lineage>
</organism>
<keyword evidence="5 11" id="KW-1133">Transmembrane helix</keyword>
<evidence type="ECO:0000256" key="10">
    <source>
        <dbReference type="SAM" id="MobiDB-lite"/>
    </source>
</evidence>
<feature type="domain" description="Torsin-1A-interacting protein 1/2 AAA+ activator" evidence="12">
    <location>
        <begin position="254"/>
        <end position="477"/>
    </location>
</feature>
<dbReference type="Proteomes" id="UP001369086">
    <property type="component" value="Unassembled WGS sequence"/>
</dbReference>
<comment type="caution">
    <text evidence="13">The sequence shown here is derived from an EMBL/GenBank/DDBJ whole genome shotgun (WGS) entry which is preliminary data.</text>
</comment>
<dbReference type="InterPro" id="IPR008662">
    <property type="entry name" value="TOIP1/2"/>
</dbReference>
<evidence type="ECO:0000256" key="3">
    <source>
        <dbReference type="ARBA" id="ARBA00022553"/>
    </source>
</evidence>
<evidence type="ECO:0000256" key="11">
    <source>
        <dbReference type="SAM" id="Phobius"/>
    </source>
</evidence>
<dbReference type="Gene3D" id="3.40.50.12190">
    <property type="match status" value="1"/>
</dbReference>
<feature type="compositionally biased region" description="Basic and acidic residues" evidence="10">
    <location>
        <begin position="179"/>
        <end position="188"/>
    </location>
</feature>
<evidence type="ECO:0000256" key="9">
    <source>
        <dbReference type="ARBA" id="ARBA00037847"/>
    </source>
</evidence>
<dbReference type="PANTHER" id="PTHR18843">
    <property type="entry name" value="TORSIN-1A-INTERACTING PROTEIN"/>
    <property type="match status" value="1"/>
</dbReference>
<evidence type="ECO:0000256" key="4">
    <source>
        <dbReference type="ARBA" id="ARBA00022692"/>
    </source>
</evidence>
<dbReference type="EMBL" id="JAHFZB010000011">
    <property type="protein sequence ID" value="KAK6484192.1"/>
    <property type="molecule type" value="Genomic_DNA"/>
</dbReference>
<feature type="compositionally biased region" description="Basic and acidic residues" evidence="10">
    <location>
        <begin position="117"/>
        <end position="138"/>
    </location>
</feature>
<keyword evidence="6 11" id="KW-0472">Membrane</keyword>
<feature type="compositionally biased region" description="Basic and acidic residues" evidence="10">
    <location>
        <begin position="160"/>
        <end position="169"/>
    </location>
</feature>